<dbReference type="AlphaFoldDB" id="A0A381VDV7"/>
<accession>A0A381VDV7</accession>
<dbReference type="EMBL" id="UINC01008523">
    <property type="protein sequence ID" value="SVA38334.1"/>
    <property type="molecule type" value="Genomic_DNA"/>
</dbReference>
<reference evidence="1" key="1">
    <citation type="submission" date="2018-05" db="EMBL/GenBank/DDBJ databases">
        <authorList>
            <person name="Lanie J.A."/>
            <person name="Ng W.-L."/>
            <person name="Kazmierczak K.M."/>
            <person name="Andrzejewski T.M."/>
            <person name="Davidsen T.M."/>
            <person name="Wayne K.J."/>
            <person name="Tettelin H."/>
            <person name="Glass J.I."/>
            <person name="Rusch D."/>
            <person name="Podicherti R."/>
            <person name="Tsui H.-C.T."/>
            <person name="Winkler M.E."/>
        </authorList>
    </citation>
    <scope>NUCLEOTIDE SEQUENCE</scope>
</reference>
<gene>
    <name evidence="1" type="ORF">METZ01_LOCUS91188</name>
</gene>
<name>A0A381VDV7_9ZZZZ</name>
<proteinExistence type="predicted"/>
<sequence length="599" mass="69108">MENITDVLNNFSGDLKPFPVEWISEHPDKVEDALAKLSVEDQIRYAMQLRGSRMQDFINLSPSSQEVVRGLPPEELYQMIKETGIGESLPVLAIMSQGQLQYSFDLEWWQRDRFVPESALEWLEFLDACEDSSILEWLQNEDFDQKVVLFQSLIKVYKDDEMTNSYKGVEGMVHLSLDGVYDIYFKIEECGVLKRLLTLLRSESPTLYVSILEAVIWYPVTQTVEKAYRWRLIRTAERGIPDFEEAMGIYSRPSPDALKIPVPELEDFAYQGEFNIAPTYPLLLTDSVPFLKDVILRLGNFSRLNTISWELVYLANKAMVADQVQPSNLEMRKESLQKVLGYINIGLELGAGSDLEKGAKLLSHTHVLPLFQAGYHQLMNLKWKTENFLKENGSFLEWMLTEFHKDLLAALLDRFPRVAEVEGEKSFGWRHFASIQDVRNAESFLDQWAFNLRFARKGLGLSEHIAKQYLDTCDVPEKHEAVDLNVWTTTAFAHYILFKRISCVPLSKPAAKSFLEIVFLPGIFKDEVRQCNNALVESFKQELLKLPLAWTERDQDFLVILLNACVLHLQEEFGRLDLKSEVDWRFTHGLCIVKEKSFS</sequence>
<evidence type="ECO:0000313" key="1">
    <source>
        <dbReference type="EMBL" id="SVA38334.1"/>
    </source>
</evidence>
<organism evidence="1">
    <name type="scientific">marine metagenome</name>
    <dbReference type="NCBI Taxonomy" id="408172"/>
    <lineage>
        <taxon>unclassified sequences</taxon>
        <taxon>metagenomes</taxon>
        <taxon>ecological metagenomes</taxon>
    </lineage>
</organism>
<dbReference type="InterPro" id="IPR045750">
    <property type="entry name" value="DUF6178"/>
</dbReference>
<dbReference type="Pfam" id="PF19676">
    <property type="entry name" value="DUF6178"/>
    <property type="match status" value="1"/>
</dbReference>
<protein>
    <submittedName>
        <fullName evidence="1">Uncharacterized protein</fullName>
    </submittedName>
</protein>